<protein>
    <submittedName>
        <fullName evidence="2">Metalloprotease family protein</fullName>
    </submittedName>
</protein>
<sequence>MIDKEFRLKNYRVQRQALLNAGYREYVGTISILKANLWALATAGPFAILAAVIYIIKWGALSIQLNLWNVVLFLLLFLISIPVHEGLHGLTWGICCRNHFKSIRFGIMKDSGTPYCHCMEPLHFGSYIAGGLMPFFLLGIILFLISLLLHCFLLLLLSMINILCAGGDTTIALMLFRYRDAEILDHPTDCGFVAFRKEKGRER</sequence>
<dbReference type="AlphaFoldDB" id="A0A9J6QXR4"/>
<feature type="transmembrane region" description="Helical" evidence="1">
    <location>
        <begin position="124"/>
        <end position="145"/>
    </location>
</feature>
<comment type="caution">
    <text evidence="2">The sequence shown here is derived from an EMBL/GenBank/DDBJ whole genome shotgun (WGS) entry which is preliminary data.</text>
</comment>
<evidence type="ECO:0000313" key="2">
    <source>
        <dbReference type="EMBL" id="MCU7380287.1"/>
    </source>
</evidence>
<keyword evidence="1" id="KW-1133">Transmembrane helix</keyword>
<dbReference type="GO" id="GO:0008237">
    <property type="term" value="F:metallopeptidase activity"/>
    <property type="evidence" value="ECO:0007669"/>
    <property type="project" value="UniProtKB-KW"/>
</dbReference>
<keyword evidence="2" id="KW-0378">Hydrolase</keyword>
<dbReference type="Proteomes" id="UP001065549">
    <property type="component" value="Unassembled WGS sequence"/>
</dbReference>
<keyword evidence="1" id="KW-0472">Membrane</keyword>
<accession>A0A9J6QXR4</accession>
<dbReference type="Pfam" id="PF11667">
    <property type="entry name" value="DUF3267"/>
    <property type="match status" value="1"/>
</dbReference>
<feature type="transmembrane region" description="Helical" evidence="1">
    <location>
        <begin position="65"/>
        <end position="83"/>
    </location>
</feature>
<evidence type="ECO:0000313" key="3">
    <source>
        <dbReference type="Proteomes" id="UP001065549"/>
    </source>
</evidence>
<feature type="transmembrane region" description="Helical" evidence="1">
    <location>
        <begin position="152"/>
        <end position="176"/>
    </location>
</feature>
<proteinExistence type="predicted"/>
<organism evidence="2 3">
    <name type="scientific">Hominibacterium faecale</name>
    <dbReference type="NCBI Taxonomy" id="2839743"/>
    <lineage>
        <taxon>Bacteria</taxon>
        <taxon>Bacillati</taxon>
        <taxon>Bacillota</taxon>
        <taxon>Clostridia</taxon>
        <taxon>Peptostreptococcales</taxon>
        <taxon>Anaerovoracaceae</taxon>
        <taxon>Hominibacterium</taxon>
    </lineage>
</organism>
<evidence type="ECO:0000256" key="1">
    <source>
        <dbReference type="SAM" id="Phobius"/>
    </source>
</evidence>
<name>A0A9J6QXR4_9FIRM</name>
<reference evidence="2" key="1">
    <citation type="submission" date="2022-09" db="EMBL/GenBank/DDBJ databases">
        <title>Culturomic study of gut microbiota in children with autism spectrum disorder.</title>
        <authorList>
            <person name="Efimov B.A."/>
            <person name="Chaplin A.V."/>
            <person name="Sokolova S.R."/>
            <person name="Pikina A.P."/>
            <person name="Korzhanova M."/>
            <person name="Belova V."/>
            <person name="Korostin D."/>
        </authorList>
    </citation>
    <scope>NUCLEOTIDE SEQUENCE</scope>
    <source>
        <strain evidence="2">ASD5510</strain>
    </source>
</reference>
<dbReference type="RefSeq" id="WP_148395373.1">
    <property type="nucleotide sequence ID" value="NZ_JAJAGH010000001.1"/>
</dbReference>
<keyword evidence="3" id="KW-1185">Reference proteome</keyword>
<keyword evidence="2" id="KW-0645">Protease</keyword>
<gene>
    <name evidence="2" type="ORF">OBO34_18315</name>
</gene>
<keyword evidence="1" id="KW-0812">Transmembrane</keyword>
<dbReference type="EMBL" id="JAOSHN010000009">
    <property type="protein sequence ID" value="MCU7380287.1"/>
    <property type="molecule type" value="Genomic_DNA"/>
</dbReference>
<keyword evidence="2" id="KW-0482">Metalloprotease</keyword>
<dbReference type="InterPro" id="IPR021683">
    <property type="entry name" value="DUF3267"/>
</dbReference>
<feature type="transmembrane region" description="Helical" evidence="1">
    <location>
        <begin position="37"/>
        <end position="56"/>
    </location>
</feature>